<evidence type="ECO:0000256" key="3">
    <source>
        <dbReference type="ARBA" id="ARBA00022475"/>
    </source>
</evidence>
<feature type="domain" description="Bacterial sugar transferase" evidence="10">
    <location>
        <begin position="36"/>
        <end position="227"/>
    </location>
</feature>
<name>A0A2T0RVI5_9RHOB</name>
<protein>
    <submittedName>
        <fullName evidence="11">Undecaprenyl-phosphate galactose phosphotransferase WbaP</fullName>
    </submittedName>
</protein>
<keyword evidence="4 11" id="KW-0808">Transferase</keyword>
<dbReference type="AlphaFoldDB" id="A0A2T0RVI5"/>
<evidence type="ECO:0000256" key="8">
    <source>
        <dbReference type="ARBA" id="ARBA00023169"/>
    </source>
</evidence>
<sequence>MVNQTDPGASLVEAGAVLGQRHKRGVTAFPEISPAKRSLDIVVSVTGLLFFLPAMLTIALVLWLREGGPVFFAHERIGHAGRPFKCLKFRTMVPNATDVLEELLAKDPAARAEWESTQKLAKDPRVSCLGHFLRKTSLDELPQFWNVLQGDMSAVGPRPIVADEVRFYRDHIAEYKSVRPGITGNWQVNGRSTTTYAERVAMDVEYVRNPSVWRDLRIMVRTINVVLSRDGAR</sequence>
<keyword evidence="3" id="KW-1003">Cell membrane</keyword>
<dbReference type="OrthoDB" id="9808602at2"/>
<keyword evidence="8" id="KW-0270">Exopolysaccharide synthesis</keyword>
<dbReference type="Proteomes" id="UP000239480">
    <property type="component" value="Unassembled WGS sequence"/>
</dbReference>
<keyword evidence="7 9" id="KW-0472">Membrane</keyword>
<dbReference type="Pfam" id="PF02397">
    <property type="entry name" value="Bac_transf"/>
    <property type="match status" value="1"/>
</dbReference>
<keyword evidence="6 9" id="KW-1133">Transmembrane helix</keyword>
<evidence type="ECO:0000313" key="12">
    <source>
        <dbReference type="Proteomes" id="UP000239480"/>
    </source>
</evidence>
<evidence type="ECO:0000256" key="1">
    <source>
        <dbReference type="ARBA" id="ARBA00004236"/>
    </source>
</evidence>
<comment type="similarity">
    <text evidence="2">Belongs to the bacterial sugar transferase family.</text>
</comment>
<evidence type="ECO:0000256" key="7">
    <source>
        <dbReference type="ARBA" id="ARBA00023136"/>
    </source>
</evidence>
<keyword evidence="5 9" id="KW-0812">Transmembrane</keyword>
<dbReference type="GO" id="GO:0005886">
    <property type="term" value="C:plasma membrane"/>
    <property type="evidence" value="ECO:0007669"/>
    <property type="project" value="UniProtKB-SubCell"/>
</dbReference>
<dbReference type="GO" id="GO:0016780">
    <property type="term" value="F:phosphotransferase activity, for other substituted phosphate groups"/>
    <property type="evidence" value="ECO:0007669"/>
    <property type="project" value="TreeGrafter"/>
</dbReference>
<evidence type="ECO:0000256" key="9">
    <source>
        <dbReference type="SAM" id="Phobius"/>
    </source>
</evidence>
<comment type="subcellular location">
    <subcellularLocation>
        <location evidence="1">Cell membrane</location>
    </subcellularLocation>
</comment>
<dbReference type="EMBL" id="PVTD01000002">
    <property type="protein sequence ID" value="PRY25167.1"/>
    <property type="molecule type" value="Genomic_DNA"/>
</dbReference>
<evidence type="ECO:0000256" key="5">
    <source>
        <dbReference type="ARBA" id="ARBA00022692"/>
    </source>
</evidence>
<organism evidence="11 12">
    <name type="scientific">Aliiruegeria haliotis</name>
    <dbReference type="NCBI Taxonomy" id="1280846"/>
    <lineage>
        <taxon>Bacteria</taxon>
        <taxon>Pseudomonadati</taxon>
        <taxon>Pseudomonadota</taxon>
        <taxon>Alphaproteobacteria</taxon>
        <taxon>Rhodobacterales</taxon>
        <taxon>Roseobacteraceae</taxon>
        <taxon>Aliiruegeria</taxon>
    </lineage>
</organism>
<reference evidence="11 12" key="1">
    <citation type="submission" date="2018-03" db="EMBL/GenBank/DDBJ databases">
        <title>Genomic Encyclopedia of Archaeal and Bacterial Type Strains, Phase II (KMG-II): from individual species to whole genera.</title>
        <authorList>
            <person name="Goeker M."/>
        </authorList>
    </citation>
    <scope>NUCLEOTIDE SEQUENCE [LARGE SCALE GENOMIC DNA]</scope>
    <source>
        <strain evidence="11 12">DSM 29328</strain>
    </source>
</reference>
<evidence type="ECO:0000256" key="4">
    <source>
        <dbReference type="ARBA" id="ARBA00022679"/>
    </source>
</evidence>
<dbReference type="PANTHER" id="PTHR30576">
    <property type="entry name" value="COLANIC BIOSYNTHESIS UDP-GLUCOSE LIPID CARRIER TRANSFERASE"/>
    <property type="match status" value="1"/>
</dbReference>
<proteinExistence type="inferred from homology"/>
<evidence type="ECO:0000256" key="6">
    <source>
        <dbReference type="ARBA" id="ARBA00022989"/>
    </source>
</evidence>
<gene>
    <name evidence="11" type="ORF">CLV78_102344</name>
</gene>
<accession>A0A2T0RVI5</accession>
<evidence type="ECO:0000259" key="10">
    <source>
        <dbReference type="Pfam" id="PF02397"/>
    </source>
</evidence>
<dbReference type="InterPro" id="IPR003362">
    <property type="entry name" value="Bact_transf"/>
</dbReference>
<feature type="transmembrane region" description="Helical" evidence="9">
    <location>
        <begin position="41"/>
        <end position="64"/>
    </location>
</feature>
<keyword evidence="12" id="KW-1185">Reference proteome</keyword>
<dbReference type="PANTHER" id="PTHR30576:SF4">
    <property type="entry name" value="UNDECAPRENYL-PHOSPHATE GALACTOSE PHOSPHOTRANSFERASE"/>
    <property type="match status" value="1"/>
</dbReference>
<evidence type="ECO:0000313" key="11">
    <source>
        <dbReference type="EMBL" id="PRY25167.1"/>
    </source>
</evidence>
<dbReference type="GO" id="GO:0000271">
    <property type="term" value="P:polysaccharide biosynthetic process"/>
    <property type="evidence" value="ECO:0007669"/>
    <property type="project" value="UniProtKB-KW"/>
</dbReference>
<evidence type="ECO:0000256" key="2">
    <source>
        <dbReference type="ARBA" id="ARBA00006464"/>
    </source>
</evidence>
<comment type="caution">
    <text evidence="11">The sequence shown here is derived from an EMBL/GenBank/DDBJ whole genome shotgun (WGS) entry which is preliminary data.</text>
</comment>